<feature type="region of interest" description="Disordered" evidence="1">
    <location>
        <begin position="1"/>
        <end position="26"/>
    </location>
</feature>
<gene>
    <name evidence="2" type="ORF">Taro_055197</name>
</gene>
<protein>
    <submittedName>
        <fullName evidence="2">Uncharacterized protein</fullName>
    </submittedName>
</protein>
<proteinExistence type="predicted"/>
<comment type="caution">
    <text evidence="2">The sequence shown here is derived from an EMBL/GenBank/DDBJ whole genome shotgun (WGS) entry which is preliminary data.</text>
</comment>
<dbReference type="AlphaFoldDB" id="A0A843XQU0"/>
<evidence type="ECO:0000256" key="1">
    <source>
        <dbReference type="SAM" id="MobiDB-lite"/>
    </source>
</evidence>
<dbReference type="EMBL" id="NMUH01012241">
    <property type="protein sequence ID" value="MQM22149.1"/>
    <property type="molecule type" value="Genomic_DNA"/>
</dbReference>
<feature type="region of interest" description="Disordered" evidence="1">
    <location>
        <begin position="39"/>
        <end position="61"/>
    </location>
</feature>
<dbReference type="Proteomes" id="UP000652761">
    <property type="component" value="Unassembled WGS sequence"/>
</dbReference>
<keyword evidence="3" id="KW-1185">Reference proteome</keyword>
<name>A0A843XQU0_COLES</name>
<organism evidence="2 3">
    <name type="scientific">Colocasia esculenta</name>
    <name type="common">Wild taro</name>
    <name type="synonym">Arum esculentum</name>
    <dbReference type="NCBI Taxonomy" id="4460"/>
    <lineage>
        <taxon>Eukaryota</taxon>
        <taxon>Viridiplantae</taxon>
        <taxon>Streptophyta</taxon>
        <taxon>Embryophyta</taxon>
        <taxon>Tracheophyta</taxon>
        <taxon>Spermatophyta</taxon>
        <taxon>Magnoliopsida</taxon>
        <taxon>Liliopsida</taxon>
        <taxon>Araceae</taxon>
        <taxon>Aroideae</taxon>
        <taxon>Colocasieae</taxon>
        <taxon>Colocasia</taxon>
    </lineage>
</organism>
<sequence length="61" mass="6753">MDPVVSMPKPQKAKKEPNPTEYKGRGVSVSLVALTTGRLPKHFFPSPPRARGKEEAKETHI</sequence>
<feature type="compositionally biased region" description="Basic and acidic residues" evidence="1">
    <location>
        <begin position="13"/>
        <end position="24"/>
    </location>
</feature>
<evidence type="ECO:0000313" key="2">
    <source>
        <dbReference type="EMBL" id="MQM22149.1"/>
    </source>
</evidence>
<evidence type="ECO:0000313" key="3">
    <source>
        <dbReference type="Proteomes" id="UP000652761"/>
    </source>
</evidence>
<feature type="compositionally biased region" description="Basic and acidic residues" evidence="1">
    <location>
        <begin position="51"/>
        <end position="61"/>
    </location>
</feature>
<accession>A0A843XQU0</accession>
<reference evidence="2" key="1">
    <citation type="submission" date="2017-07" db="EMBL/GenBank/DDBJ databases">
        <title>Taro Niue Genome Assembly and Annotation.</title>
        <authorList>
            <person name="Atibalentja N."/>
            <person name="Keating K."/>
            <person name="Fields C.J."/>
        </authorList>
    </citation>
    <scope>NUCLEOTIDE SEQUENCE</scope>
    <source>
        <strain evidence="2">Niue_2</strain>
        <tissue evidence="2">Leaf</tissue>
    </source>
</reference>